<evidence type="ECO:0000313" key="2">
    <source>
        <dbReference type="Proteomes" id="UP000251082"/>
    </source>
</evidence>
<gene>
    <name evidence="1" type="ORF">NCTC4837_02037</name>
</gene>
<reference evidence="1 2" key="1">
    <citation type="submission" date="2018-06" db="EMBL/GenBank/DDBJ databases">
        <authorList>
            <consortium name="Pathogen Informatics"/>
            <person name="Doyle S."/>
        </authorList>
    </citation>
    <scope>NUCLEOTIDE SEQUENCE [LARGE SCALE GENOMIC DNA]</scope>
    <source>
        <strain evidence="1 2">NCTC4837</strain>
    </source>
</reference>
<organism evidence="1 2">
    <name type="scientific">Shigella dysenteriae</name>
    <dbReference type="NCBI Taxonomy" id="622"/>
    <lineage>
        <taxon>Bacteria</taxon>
        <taxon>Pseudomonadati</taxon>
        <taxon>Pseudomonadota</taxon>
        <taxon>Gammaproteobacteria</taxon>
        <taxon>Enterobacterales</taxon>
        <taxon>Enterobacteriaceae</taxon>
        <taxon>Shigella</taxon>
    </lineage>
</organism>
<protein>
    <submittedName>
        <fullName evidence="1">Uncharacterized protein</fullName>
    </submittedName>
</protein>
<name>A0A2X2I4C1_SHIDY</name>
<evidence type="ECO:0000313" key="1">
    <source>
        <dbReference type="EMBL" id="SPZ77322.1"/>
    </source>
</evidence>
<proteinExistence type="predicted"/>
<dbReference type="Proteomes" id="UP000251082">
    <property type="component" value="Unassembled WGS sequence"/>
</dbReference>
<accession>A0A2X2I4C1</accession>
<dbReference type="EMBL" id="UAUQ01000006">
    <property type="protein sequence ID" value="SPZ77322.1"/>
    <property type="molecule type" value="Genomic_DNA"/>
</dbReference>
<sequence length="89" mass="10440">MALMHFQFTFKQFEQRKSIRSTARKARDDFVVVQTDLFHVAFHYGIAQRGLTITSDDHMAVTAYAYYSCHELTLGYEYRVHKPVQKYGA</sequence>
<dbReference type="AlphaFoldDB" id="A0A2X2I4C1"/>